<name>A0A917WY97_9BACI</name>
<proteinExistence type="predicted"/>
<accession>A0A917WY97</accession>
<evidence type="ECO:0000313" key="1">
    <source>
        <dbReference type="EMBL" id="GGM40567.1"/>
    </source>
</evidence>
<dbReference type="RefSeq" id="WP_117156810.1">
    <property type="nucleotide sequence ID" value="NZ_BMLG01000023.1"/>
</dbReference>
<dbReference type="PANTHER" id="PTHR38733:SF1">
    <property type="entry name" value="TYPE IV METHYL-DIRECTED RESTRICTION ENZYME ECOKMCRBC"/>
    <property type="match status" value="1"/>
</dbReference>
<dbReference type="EMBL" id="BMLG01000023">
    <property type="protein sequence ID" value="GGM40567.1"/>
    <property type="molecule type" value="Genomic_DNA"/>
</dbReference>
<comment type="caution">
    <text evidence="1">The sequence shown here is derived from an EMBL/GenBank/DDBJ whole genome shotgun (WGS) entry which is preliminary data.</text>
</comment>
<dbReference type="OrthoDB" id="9786961at2"/>
<sequence>MIEIKNIYHMLAYAFQVLNKDSYANLETEEFEYTSDFFAAILARGIRNQIKLGLGRDYVEQTESLRSPKGKINVSLSVKHQTLLKKQLVCTYDEYTENSYLNQILKTTALLLIRSSEVSIQHKKALKKLLLYFSNVEEVDHHRIQWSCIKYHRHNATYKMLINICYLVIKGLLLTEKEGSHNLARYLDDQKMHRLFEKFVLEFYRRHYPEFHAAPSYINWNVDDKMVELLPIMKSDITLKYKEKTMIIDTKYYRHTMQSNYDSKSLHSNNLYQIFTYVKNKDSMNSGNVSGVLLYAKTDEEIVPDNVFLMSGNLIGVKTLDLNTEFDEIVRQLTGLAERFLIDLS</sequence>
<dbReference type="InterPro" id="IPR014407">
    <property type="entry name" value="McrC_bac"/>
</dbReference>
<dbReference type="PIRSF" id="PIRSF003109">
    <property type="entry name" value="McrC"/>
    <property type="match status" value="1"/>
</dbReference>
<dbReference type="InterPro" id="IPR019292">
    <property type="entry name" value="McrC"/>
</dbReference>
<dbReference type="AlphaFoldDB" id="A0A917WY97"/>
<dbReference type="Proteomes" id="UP000618460">
    <property type="component" value="Unassembled WGS sequence"/>
</dbReference>
<organism evidence="1 2">
    <name type="scientific">Paraliobacillus quinghaiensis</name>
    <dbReference type="NCBI Taxonomy" id="470815"/>
    <lineage>
        <taxon>Bacteria</taxon>
        <taxon>Bacillati</taxon>
        <taxon>Bacillota</taxon>
        <taxon>Bacilli</taxon>
        <taxon>Bacillales</taxon>
        <taxon>Bacillaceae</taxon>
        <taxon>Paraliobacillus</taxon>
    </lineage>
</organism>
<evidence type="ECO:0000313" key="2">
    <source>
        <dbReference type="Proteomes" id="UP000618460"/>
    </source>
</evidence>
<dbReference type="NCBIfam" id="NF007277">
    <property type="entry name" value="PRK09736.1"/>
    <property type="match status" value="1"/>
</dbReference>
<gene>
    <name evidence="1" type="ORF">GCM10011351_28460</name>
</gene>
<dbReference type="Pfam" id="PF10117">
    <property type="entry name" value="McrBC"/>
    <property type="match status" value="1"/>
</dbReference>
<dbReference type="GO" id="GO:0009307">
    <property type="term" value="P:DNA restriction-modification system"/>
    <property type="evidence" value="ECO:0007669"/>
    <property type="project" value="InterPro"/>
</dbReference>
<reference evidence="1" key="2">
    <citation type="submission" date="2020-09" db="EMBL/GenBank/DDBJ databases">
        <authorList>
            <person name="Sun Q."/>
            <person name="Zhou Y."/>
        </authorList>
    </citation>
    <scope>NUCLEOTIDE SEQUENCE</scope>
    <source>
        <strain evidence="1">CGMCC 1.6333</strain>
    </source>
</reference>
<protein>
    <submittedName>
        <fullName evidence="1">5-methylcytosine-specific restriction system specificity protein McrC</fullName>
    </submittedName>
</protein>
<dbReference type="PANTHER" id="PTHR38733">
    <property type="entry name" value="PROTEIN MCRC"/>
    <property type="match status" value="1"/>
</dbReference>
<reference evidence="1" key="1">
    <citation type="journal article" date="2014" name="Int. J. Syst. Evol. Microbiol.">
        <title>Complete genome sequence of Corynebacterium casei LMG S-19264T (=DSM 44701T), isolated from a smear-ripened cheese.</title>
        <authorList>
            <consortium name="US DOE Joint Genome Institute (JGI-PGF)"/>
            <person name="Walter F."/>
            <person name="Albersmeier A."/>
            <person name="Kalinowski J."/>
            <person name="Ruckert C."/>
        </authorList>
    </citation>
    <scope>NUCLEOTIDE SEQUENCE</scope>
    <source>
        <strain evidence="1">CGMCC 1.6333</strain>
    </source>
</reference>
<keyword evidence="2" id="KW-1185">Reference proteome</keyword>